<dbReference type="Gene3D" id="3.30.479.20">
    <property type="entry name" value="Elongation factor Ts, dimerisation domain"/>
    <property type="match status" value="1"/>
</dbReference>
<evidence type="ECO:0000313" key="8">
    <source>
        <dbReference type="Proteomes" id="UP000177122"/>
    </source>
</evidence>
<dbReference type="PANTHER" id="PTHR11741">
    <property type="entry name" value="ELONGATION FACTOR TS"/>
    <property type="match status" value="1"/>
</dbReference>
<dbReference type="CDD" id="cd14275">
    <property type="entry name" value="UBA_EF-Ts"/>
    <property type="match status" value="1"/>
</dbReference>
<gene>
    <name evidence="5 7" type="primary">tsf</name>
    <name evidence="7" type="ORF">A2845_03730</name>
</gene>
<protein>
    <recommendedName>
        <fullName evidence="2 5">Elongation factor Ts</fullName>
        <shortName evidence="5">EF-Ts</shortName>
    </recommendedName>
</protein>
<reference evidence="7 8" key="1">
    <citation type="journal article" date="2016" name="Nat. Commun.">
        <title>Thousands of microbial genomes shed light on interconnected biogeochemical processes in an aquifer system.</title>
        <authorList>
            <person name="Anantharaman K."/>
            <person name="Brown C.T."/>
            <person name="Hug L.A."/>
            <person name="Sharon I."/>
            <person name="Castelle C.J."/>
            <person name="Probst A.J."/>
            <person name="Thomas B.C."/>
            <person name="Singh A."/>
            <person name="Wilkins M.J."/>
            <person name="Karaoz U."/>
            <person name="Brodie E.L."/>
            <person name="Williams K.H."/>
            <person name="Hubbard S.S."/>
            <person name="Banfield J.F."/>
        </authorList>
    </citation>
    <scope>NUCLEOTIDE SEQUENCE [LARGE SCALE GENOMIC DNA]</scope>
</reference>
<dbReference type="SUPFAM" id="SSF46934">
    <property type="entry name" value="UBA-like"/>
    <property type="match status" value="1"/>
</dbReference>
<dbReference type="InterPro" id="IPR009060">
    <property type="entry name" value="UBA-like_sf"/>
</dbReference>
<feature type="domain" description="Translation elongation factor EFTs/EF1B dimerisation" evidence="6">
    <location>
        <begin position="28"/>
        <end position="199"/>
    </location>
</feature>
<dbReference type="Proteomes" id="UP000177122">
    <property type="component" value="Unassembled WGS sequence"/>
</dbReference>
<dbReference type="Pfam" id="PF00889">
    <property type="entry name" value="EF_TS"/>
    <property type="match status" value="1"/>
</dbReference>
<dbReference type="EMBL" id="MHLI01000006">
    <property type="protein sequence ID" value="OGZ05886.1"/>
    <property type="molecule type" value="Genomic_DNA"/>
</dbReference>
<dbReference type="GO" id="GO:0005737">
    <property type="term" value="C:cytoplasm"/>
    <property type="evidence" value="ECO:0007669"/>
    <property type="project" value="UniProtKB-SubCell"/>
</dbReference>
<evidence type="ECO:0000313" key="7">
    <source>
        <dbReference type="EMBL" id="OGZ05886.1"/>
    </source>
</evidence>
<dbReference type="HAMAP" id="MF_00050">
    <property type="entry name" value="EF_Ts"/>
    <property type="match status" value="1"/>
</dbReference>
<dbReference type="PANTHER" id="PTHR11741:SF0">
    <property type="entry name" value="ELONGATION FACTOR TS, MITOCHONDRIAL"/>
    <property type="match status" value="1"/>
</dbReference>
<dbReference type="InterPro" id="IPR036402">
    <property type="entry name" value="EF-Ts_dimer_sf"/>
</dbReference>
<dbReference type="AlphaFoldDB" id="A0A1G2CWZ1"/>
<evidence type="ECO:0000256" key="1">
    <source>
        <dbReference type="ARBA" id="ARBA00005532"/>
    </source>
</evidence>
<evidence type="ECO:0000256" key="5">
    <source>
        <dbReference type="HAMAP-Rule" id="MF_00050"/>
    </source>
</evidence>
<evidence type="ECO:0000256" key="3">
    <source>
        <dbReference type="ARBA" id="ARBA00022768"/>
    </source>
</evidence>
<dbReference type="FunFam" id="1.10.8.10:FF:000001">
    <property type="entry name" value="Elongation factor Ts"/>
    <property type="match status" value="1"/>
</dbReference>
<dbReference type="InterPro" id="IPR001816">
    <property type="entry name" value="Transl_elong_EFTs/EF1B"/>
</dbReference>
<dbReference type="Gene3D" id="1.10.8.10">
    <property type="entry name" value="DNA helicase RuvA subunit, C-terminal domain"/>
    <property type="match status" value="1"/>
</dbReference>
<evidence type="ECO:0000256" key="4">
    <source>
        <dbReference type="ARBA" id="ARBA00022917"/>
    </source>
</evidence>
<comment type="function">
    <text evidence="5">Associates with the EF-Tu.GDP complex and induces the exchange of GDP to GTP. It remains bound to the aminoacyl-tRNA.EF-Tu.GTP complex up to the GTP hydrolysis stage on the ribosome.</text>
</comment>
<comment type="subcellular location">
    <subcellularLocation>
        <location evidence="5">Cytoplasm</location>
    </subcellularLocation>
</comment>
<feature type="region of interest" description="Involved in Mg(2+) ion dislocation from EF-Tu" evidence="5">
    <location>
        <begin position="81"/>
        <end position="84"/>
    </location>
</feature>
<comment type="caution">
    <text evidence="7">The sequence shown here is derived from an EMBL/GenBank/DDBJ whole genome shotgun (WGS) entry which is preliminary data.</text>
</comment>
<dbReference type="PROSITE" id="PS01127">
    <property type="entry name" value="EF_TS_2"/>
    <property type="match status" value="1"/>
</dbReference>
<evidence type="ECO:0000259" key="6">
    <source>
        <dbReference type="Pfam" id="PF00889"/>
    </source>
</evidence>
<name>A0A1G2CWZ1_9BACT</name>
<dbReference type="InterPro" id="IPR014039">
    <property type="entry name" value="Transl_elong_EFTs/EF1B_dimer"/>
</dbReference>
<dbReference type="InterPro" id="IPR018101">
    <property type="entry name" value="Transl_elong_Ts_CS"/>
</dbReference>
<proteinExistence type="inferred from homology"/>
<keyword evidence="3 5" id="KW-0251">Elongation factor</keyword>
<dbReference type="Gene3D" id="1.10.286.20">
    <property type="match status" value="1"/>
</dbReference>
<sequence length="199" mass="21831">MEIGMDQIKALRDETGVAVMQCKKALEEAGGDMEKARMALRKKSGEIAAKKSERTLGSGVVAAYIHGNGSVGAMVELGCETDFVAKNEEFKKLAYDIAMHVAALRPKYLTQADITDEEKAKAKDFFVEEVEKTMAGKPEAIKEKALLGKLEVYFKEMVLVDQPFVKNGDMTIGDLVKGAVQKFGENTEIVRFSRFAVGK</sequence>
<accession>A0A1G2CWZ1</accession>
<comment type="similarity">
    <text evidence="1 5">Belongs to the EF-Ts family.</text>
</comment>
<evidence type="ECO:0000256" key="2">
    <source>
        <dbReference type="ARBA" id="ARBA00016956"/>
    </source>
</evidence>
<organism evidence="7 8">
    <name type="scientific">Candidatus Lloydbacteria bacterium RIFCSPHIGHO2_01_FULL_49_22</name>
    <dbReference type="NCBI Taxonomy" id="1798658"/>
    <lineage>
        <taxon>Bacteria</taxon>
        <taxon>Candidatus Lloydiibacteriota</taxon>
    </lineage>
</organism>
<dbReference type="GO" id="GO:0003746">
    <property type="term" value="F:translation elongation factor activity"/>
    <property type="evidence" value="ECO:0007669"/>
    <property type="project" value="UniProtKB-UniRule"/>
</dbReference>
<keyword evidence="4 5" id="KW-0648">Protein biosynthesis</keyword>
<keyword evidence="5" id="KW-0963">Cytoplasm</keyword>
<dbReference type="SUPFAM" id="SSF54713">
    <property type="entry name" value="Elongation factor Ts (EF-Ts), dimerisation domain"/>
    <property type="match status" value="1"/>
</dbReference>